<dbReference type="InterPro" id="IPR011914">
    <property type="entry name" value="RfaE_dom_II"/>
</dbReference>
<proteinExistence type="predicted"/>
<comment type="catalytic activity">
    <reaction evidence="7">
        <text>D-glycero-beta-D-manno-heptose 1-phosphate + ATP + H(+) = ADP-D-glycero-beta-D-manno-heptose + diphosphate</text>
        <dbReference type="Rhea" id="RHEA:27465"/>
        <dbReference type="ChEBI" id="CHEBI:15378"/>
        <dbReference type="ChEBI" id="CHEBI:30616"/>
        <dbReference type="ChEBI" id="CHEBI:33019"/>
        <dbReference type="ChEBI" id="CHEBI:59967"/>
        <dbReference type="ChEBI" id="CHEBI:61593"/>
        <dbReference type="EC" id="2.7.7.70"/>
    </reaction>
</comment>
<dbReference type="PANTHER" id="PTHR43793:SF2">
    <property type="entry name" value="BIFUNCTIONAL PROTEIN HLDE"/>
    <property type="match status" value="1"/>
</dbReference>
<dbReference type="SUPFAM" id="SSF52374">
    <property type="entry name" value="Nucleotidylyl transferase"/>
    <property type="match status" value="1"/>
</dbReference>
<reference evidence="9 11" key="1">
    <citation type="submission" date="2023-08" db="EMBL/GenBank/DDBJ databases">
        <title>Comparative genomics and taxonomic characterization of three novel marine species of genus Marivirga.</title>
        <authorList>
            <person name="Muhammad N."/>
            <person name="Kim S.-G."/>
        </authorList>
    </citation>
    <scope>NUCLEOTIDE SEQUENCE [LARGE SCALE GENOMIC DNA]</scope>
    <source>
        <strain evidence="9 11">ABR2-2</strain>
        <strain evidence="10">BKB1-2</strain>
    </source>
</reference>
<evidence type="ECO:0000256" key="5">
    <source>
        <dbReference type="ARBA" id="ARBA00022840"/>
    </source>
</evidence>
<dbReference type="NCBIfam" id="TIGR00125">
    <property type="entry name" value="cyt_tran_rel"/>
    <property type="match status" value="1"/>
</dbReference>
<evidence type="ECO:0000256" key="6">
    <source>
        <dbReference type="ARBA" id="ARBA00023277"/>
    </source>
</evidence>
<evidence type="ECO:0000256" key="7">
    <source>
        <dbReference type="ARBA" id="ARBA00047428"/>
    </source>
</evidence>
<evidence type="ECO:0000256" key="2">
    <source>
        <dbReference type="ARBA" id="ARBA00022679"/>
    </source>
</evidence>
<dbReference type="AlphaFoldDB" id="A0AA51RDZ0"/>
<dbReference type="NCBIfam" id="TIGR02199">
    <property type="entry name" value="rfaE_dom_II"/>
    <property type="match status" value="1"/>
</dbReference>
<evidence type="ECO:0000256" key="1">
    <source>
        <dbReference type="ARBA" id="ARBA00012519"/>
    </source>
</evidence>
<keyword evidence="6" id="KW-0119">Carbohydrate metabolism</keyword>
<evidence type="ECO:0000259" key="8">
    <source>
        <dbReference type="Pfam" id="PF01467"/>
    </source>
</evidence>
<dbReference type="Proteomes" id="UP001244443">
    <property type="component" value="Chromosome"/>
</dbReference>
<dbReference type="Pfam" id="PF01467">
    <property type="entry name" value="CTP_transf_like"/>
    <property type="match status" value="1"/>
</dbReference>
<evidence type="ECO:0000313" key="9">
    <source>
        <dbReference type="EMBL" id="WMN08045.1"/>
    </source>
</evidence>
<dbReference type="RefSeq" id="WP_308358389.1">
    <property type="nucleotide sequence ID" value="NZ_CP129968.2"/>
</dbReference>
<dbReference type="Proteomes" id="UP001232019">
    <property type="component" value="Chromosome"/>
</dbReference>
<keyword evidence="11" id="KW-1185">Reference proteome</keyword>
<keyword evidence="5" id="KW-0067">ATP-binding</keyword>
<dbReference type="GO" id="GO:0016773">
    <property type="term" value="F:phosphotransferase activity, alcohol group as acceptor"/>
    <property type="evidence" value="ECO:0007669"/>
    <property type="project" value="InterPro"/>
</dbReference>
<keyword evidence="3 9" id="KW-0548">Nucleotidyltransferase</keyword>
<dbReference type="PANTHER" id="PTHR43793">
    <property type="entry name" value="FAD SYNTHASE"/>
    <property type="match status" value="1"/>
</dbReference>
<dbReference type="Gene3D" id="3.40.50.620">
    <property type="entry name" value="HUPs"/>
    <property type="match status" value="1"/>
</dbReference>
<keyword evidence="2" id="KW-0808">Transferase</keyword>
<dbReference type="InterPro" id="IPR014729">
    <property type="entry name" value="Rossmann-like_a/b/a_fold"/>
</dbReference>
<gene>
    <name evidence="9" type="primary">rfaE2</name>
    <name evidence="10" type="ORF">QYS47_15585</name>
    <name evidence="9" type="ORF">QYS48_03105</name>
</gene>
<dbReference type="KEGG" id="marp:QYS47_15585"/>
<feature type="domain" description="Cytidyltransferase-like" evidence="8">
    <location>
        <begin position="27"/>
        <end position="125"/>
    </location>
</feature>
<dbReference type="InterPro" id="IPR004821">
    <property type="entry name" value="Cyt_trans-like"/>
</dbReference>
<keyword evidence="4" id="KW-0547">Nucleotide-binding</keyword>
<accession>A0AA52EZS5</accession>
<evidence type="ECO:0000256" key="3">
    <source>
        <dbReference type="ARBA" id="ARBA00022695"/>
    </source>
</evidence>
<protein>
    <recommendedName>
        <fullName evidence="1">D-glycero-beta-D-manno-heptose 1-phosphate adenylyltransferase</fullName>
        <ecNumber evidence="1">2.7.7.70</ecNumber>
    </recommendedName>
</protein>
<accession>A0AA51RDZ0</accession>
<dbReference type="GO" id="GO:0005524">
    <property type="term" value="F:ATP binding"/>
    <property type="evidence" value="ECO:0007669"/>
    <property type="project" value="UniProtKB-KW"/>
</dbReference>
<dbReference type="InterPro" id="IPR050385">
    <property type="entry name" value="Archaeal_FAD_synthase"/>
</dbReference>
<dbReference type="EMBL" id="CP129968">
    <property type="protein sequence ID" value="WNB17753.1"/>
    <property type="molecule type" value="Genomic_DNA"/>
</dbReference>
<dbReference type="GO" id="GO:0016779">
    <property type="term" value="F:nucleotidyltransferase activity"/>
    <property type="evidence" value="ECO:0007669"/>
    <property type="project" value="UniProtKB-KW"/>
</dbReference>
<dbReference type="EMBL" id="CP129970">
    <property type="protein sequence ID" value="WMN08045.1"/>
    <property type="molecule type" value="Genomic_DNA"/>
</dbReference>
<dbReference type="GO" id="GO:0005975">
    <property type="term" value="P:carbohydrate metabolic process"/>
    <property type="evidence" value="ECO:0007669"/>
    <property type="project" value="InterPro"/>
</dbReference>
<evidence type="ECO:0000256" key="4">
    <source>
        <dbReference type="ARBA" id="ARBA00022741"/>
    </source>
</evidence>
<evidence type="ECO:0000313" key="11">
    <source>
        <dbReference type="Proteomes" id="UP001244443"/>
    </source>
</evidence>
<evidence type="ECO:0000313" key="10">
    <source>
        <dbReference type="EMBL" id="WNB17753.1"/>
    </source>
</evidence>
<name>A0AA51RDZ0_9BACT</name>
<dbReference type="EC" id="2.7.7.70" evidence="1"/>
<sequence length="156" mass="17314">MPTADKIIVKRELLELRNEWKNEKLVFTNGCFDILHLGHVDYLEKAAEKGTKLIVAINTDQSVSKLKGPDRPVNDEYSRCRLIAALAFVDAVILFSEDTPLSLITDIKPDVLVKGNDYTIDNIVGADVVIENGGKVETIELVKGYSTTNIINKLSK</sequence>
<organism evidence="9 11">
    <name type="scientific">Marivirga arenosa</name>
    <dbReference type="NCBI Taxonomy" id="3059076"/>
    <lineage>
        <taxon>Bacteria</taxon>
        <taxon>Pseudomonadati</taxon>
        <taxon>Bacteroidota</taxon>
        <taxon>Cytophagia</taxon>
        <taxon>Cytophagales</taxon>
        <taxon>Marivirgaceae</taxon>
        <taxon>Marivirga</taxon>
    </lineage>
</organism>